<dbReference type="Proteomes" id="UP000274131">
    <property type="component" value="Unassembled WGS sequence"/>
</dbReference>
<proteinExistence type="predicted"/>
<dbReference type="AlphaFoldDB" id="A0A0N4UST2"/>
<name>A0A0N4UST2_ENTVE</name>
<reference evidence="3" key="1">
    <citation type="submission" date="2017-02" db="UniProtKB">
        <authorList>
            <consortium name="WormBaseParasite"/>
        </authorList>
    </citation>
    <scope>IDENTIFICATION</scope>
</reference>
<evidence type="ECO:0000313" key="3">
    <source>
        <dbReference type="WBParaSite" id="EVEC_0000021001-mRNA-1"/>
    </source>
</evidence>
<evidence type="ECO:0000313" key="1">
    <source>
        <dbReference type="EMBL" id="VDD85004.1"/>
    </source>
</evidence>
<organism evidence="3">
    <name type="scientific">Enterobius vermicularis</name>
    <name type="common">Human pinworm</name>
    <dbReference type="NCBI Taxonomy" id="51028"/>
    <lineage>
        <taxon>Eukaryota</taxon>
        <taxon>Metazoa</taxon>
        <taxon>Ecdysozoa</taxon>
        <taxon>Nematoda</taxon>
        <taxon>Chromadorea</taxon>
        <taxon>Rhabditida</taxon>
        <taxon>Spirurina</taxon>
        <taxon>Oxyuridomorpha</taxon>
        <taxon>Oxyuroidea</taxon>
        <taxon>Oxyuridae</taxon>
        <taxon>Enterobius</taxon>
    </lineage>
</organism>
<evidence type="ECO:0000313" key="2">
    <source>
        <dbReference type="Proteomes" id="UP000274131"/>
    </source>
</evidence>
<protein>
    <submittedName>
        <fullName evidence="1 3">Uncharacterized protein</fullName>
    </submittedName>
</protein>
<keyword evidence="2" id="KW-1185">Reference proteome</keyword>
<accession>A0A0N4UST2</accession>
<sequence>MMQVYGYIVRLKYCVRFDLAEITVLEVLAHHLLQIFNQQSLLMIPLLLINYLDIDLLIRSRLVVISVDTVHQNWGFVFLFELFFDGMKKDVKRSGRLAFVGRNISYMFYTTFAQAHKSVVRRWKLNKFPSSFVKINDQIIAAAFFDFVIVTD</sequence>
<gene>
    <name evidence="1" type="ORF">EVEC_LOCUS147</name>
</gene>
<dbReference type="EMBL" id="UXUI01000093">
    <property type="protein sequence ID" value="VDD85004.1"/>
    <property type="molecule type" value="Genomic_DNA"/>
</dbReference>
<dbReference type="WBParaSite" id="EVEC_0000021001-mRNA-1">
    <property type="protein sequence ID" value="EVEC_0000021001-mRNA-1"/>
    <property type="gene ID" value="EVEC_0000021001"/>
</dbReference>
<reference evidence="1 2" key="2">
    <citation type="submission" date="2018-10" db="EMBL/GenBank/DDBJ databases">
        <authorList>
            <consortium name="Pathogen Informatics"/>
        </authorList>
    </citation>
    <scope>NUCLEOTIDE SEQUENCE [LARGE SCALE GENOMIC DNA]</scope>
</reference>